<feature type="compositionally biased region" description="Polar residues" evidence="1">
    <location>
        <begin position="24"/>
        <end position="36"/>
    </location>
</feature>
<evidence type="ECO:0000256" key="1">
    <source>
        <dbReference type="SAM" id="MobiDB-lite"/>
    </source>
</evidence>
<name>A0A1Q3DYM8_LENED</name>
<accession>A0A1Q3DYM8</accession>
<dbReference type="AlphaFoldDB" id="A0A1Q3DYM8"/>
<dbReference type="EMBL" id="BDGU01000024">
    <property type="protein sequence ID" value="GAW00105.1"/>
    <property type="molecule type" value="Genomic_DNA"/>
</dbReference>
<keyword evidence="3" id="KW-1185">Reference proteome</keyword>
<sequence length="75" mass="8252">MRVLRKFLVKTRKQDHSIKRGKRLNSTDNSPLPASIGKNQYLSRDLNRISGSLASIPKALNLSTVTLASLGMSSL</sequence>
<evidence type="ECO:0000313" key="2">
    <source>
        <dbReference type="EMBL" id="GAW00105.1"/>
    </source>
</evidence>
<reference evidence="2 3" key="1">
    <citation type="submission" date="2016-08" db="EMBL/GenBank/DDBJ databases">
        <authorList>
            <consortium name="Lentinula edodes genome sequencing consortium"/>
            <person name="Sakamoto Y."/>
            <person name="Nakade K."/>
            <person name="Sato S."/>
            <person name="Yoshida Y."/>
            <person name="Miyazaki K."/>
            <person name="Natsume S."/>
            <person name="Konno N."/>
        </authorList>
    </citation>
    <scope>NUCLEOTIDE SEQUENCE [LARGE SCALE GENOMIC DNA]</scope>
    <source>
        <strain evidence="2 3">NBRC 111202</strain>
    </source>
</reference>
<proteinExistence type="predicted"/>
<gene>
    <name evidence="2" type="ORF">LENED_001599</name>
</gene>
<organism evidence="2 3">
    <name type="scientific">Lentinula edodes</name>
    <name type="common">Shiitake mushroom</name>
    <name type="synonym">Lentinus edodes</name>
    <dbReference type="NCBI Taxonomy" id="5353"/>
    <lineage>
        <taxon>Eukaryota</taxon>
        <taxon>Fungi</taxon>
        <taxon>Dikarya</taxon>
        <taxon>Basidiomycota</taxon>
        <taxon>Agaricomycotina</taxon>
        <taxon>Agaricomycetes</taxon>
        <taxon>Agaricomycetidae</taxon>
        <taxon>Agaricales</taxon>
        <taxon>Marasmiineae</taxon>
        <taxon>Omphalotaceae</taxon>
        <taxon>Lentinula</taxon>
    </lineage>
</organism>
<evidence type="ECO:0000313" key="3">
    <source>
        <dbReference type="Proteomes" id="UP000188533"/>
    </source>
</evidence>
<feature type="region of interest" description="Disordered" evidence="1">
    <location>
        <begin position="14"/>
        <end position="36"/>
    </location>
</feature>
<dbReference type="Proteomes" id="UP000188533">
    <property type="component" value="Unassembled WGS sequence"/>
</dbReference>
<reference evidence="2 3" key="2">
    <citation type="submission" date="2017-02" db="EMBL/GenBank/DDBJ databases">
        <title>A genome survey and senescence transcriptome analysis in Lentinula edodes.</title>
        <authorList>
            <person name="Sakamoto Y."/>
            <person name="Nakade K."/>
            <person name="Sato S."/>
            <person name="Yoshida Y."/>
            <person name="Miyazaki K."/>
            <person name="Natsume S."/>
            <person name="Konno N."/>
        </authorList>
    </citation>
    <scope>NUCLEOTIDE SEQUENCE [LARGE SCALE GENOMIC DNA]</scope>
    <source>
        <strain evidence="2 3">NBRC 111202</strain>
    </source>
</reference>
<comment type="caution">
    <text evidence="2">The sequence shown here is derived from an EMBL/GenBank/DDBJ whole genome shotgun (WGS) entry which is preliminary data.</text>
</comment>
<protein>
    <submittedName>
        <fullName evidence="2">Uncharacterized protein</fullName>
    </submittedName>
</protein>